<reference evidence="2" key="1">
    <citation type="submission" date="2020-10" db="EMBL/GenBank/DDBJ databases">
        <authorList>
            <person name="Castelo-Branco R."/>
            <person name="Eusebio N."/>
            <person name="Adriana R."/>
            <person name="Vieira A."/>
            <person name="Brugerolle De Fraissinette N."/>
            <person name="Rezende De Castro R."/>
            <person name="Schneider M.P."/>
            <person name="Vasconcelos V."/>
            <person name="Leao P.N."/>
        </authorList>
    </citation>
    <scope>NUCLEOTIDE SEQUENCE</scope>
    <source>
        <strain evidence="2">LEGE 11479</strain>
    </source>
</reference>
<protein>
    <recommendedName>
        <fullName evidence="1">DUF6816 domain-containing protein</fullName>
    </recommendedName>
</protein>
<gene>
    <name evidence="2" type="ORF">IQ260_26045</name>
</gene>
<proteinExistence type="predicted"/>
<keyword evidence="3" id="KW-1185">Reference proteome</keyword>
<dbReference type="EMBL" id="JADEXP010000374">
    <property type="protein sequence ID" value="MBE9070108.1"/>
    <property type="molecule type" value="Genomic_DNA"/>
</dbReference>
<dbReference type="RefSeq" id="WP_193995993.1">
    <property type="nucleotide sequence ID" value="NZ_JADEXP010000374.1"/>
</dbReference>
<organism evidence="2 3">
    <name type="scientific">Leptolyngbya cf. ectocarpi LEGE 11479</name>
    <dbReference type="NCBI Taxonomy" id="1828722"/>
    <lineage>
        <taxon>Bacteria</taxon>
        <taxon>Bacillati</taxon>
        <taxon>Cyanobacteriota</taxon>
        <taxon>Cyanophyceae</taxon>
        <taxon>Leptolyngbyales</taxon>
        <taxon>Leptolyngbyaceae</taxon>
        <taxon>Leptolyngbya group</taxon>
        <taxon>Leptolyngbya</taxon>
    </lineage>
</organism>
<name>A0A928ZZ64_LEPEC</name>
<dbReference type="Proteomes" id="UP000615026">
    <property type="component" value="Unassembled WGS sequence"/>
</dbReference>
<sequence>MDAIMHRFLLKRLQRRLFWVVLLAMVWLLCSGEALATPLAERVSTFPDWSSKPPVQPSEGDLVYPAWLDGSWRMTSTLRAMTAPLAPDVVTPGFEGNRQFLEVPIEADIRFYKTRVTGGRFLNQRLKTTEGVVSDRAFNGLSLARAYLGDDWVQAVKVDSDNPNRQITLLKENQQLISTVTGRTTEQPDSDTFITTEMFQQFFRGGRPTVYLNEVENTTAYHRELNHVVADQITAIYLSPQDPDYFKAIDRPVALYRYRLELTSLGNT</sequence>
<dbReference type="InterPro" id="IPR049213">
    <property type="entry name" value="DUF6816"/>
</dbReference>
<feature type="domain" description="DUF6816" evidence="1">
    <location>
        <begin position="59"/>
        <end position="263"/>
    </location>
</feature>
<evidence type="ECO:0000313" key="2">
    <source>
        <dbReference type="EMBL" id="MBE9070108.1"/>
    </source>
</evidence>
<comment type="caution">
    <text evidence="2">The sequence shown here is derived from an EMBL/GenBank/DDBJ whole genome shotgun (WGS) entry which is preliminary data.</text>
</comment>
<dbReference type="Pfam" id="PF20670">
    <property type="entry name" value="DUF6816"/>
    <property type="match status" value="1"/>
</dbReference>
<dbReference type="AlphaFoldDB" id="A0A928ZZ64"/>
<accession>A0A928ZZ64</accession>
<evidence type="ECO:0000259" key="1">
    <source>
        <dbReference type="Pfam" id="PF20670"/>
    </source>
</evidence>
<evidence type="ECO:0000313" key="3">
    <source>
        <dbReference type="Proteomes" id="UP000615026"/>
    </source>
</evidence>